<feature type="compositionally biased region" description="Basic and acidic residues" evidence="2">
    <location>
        <begin position="163"/>
        <end position="211"/>
    </location>
</feature>
<evidence type="ECO:0000256" key="1">
    <source>
        <dbReference type="ARBA" id="ARBA00043985"/>
    </source>
</evidence>
<dbReference type="Proteomes" id="UP001596099">
    <property type="component" value="Unassembled WGS sequence"/>
</dbReference>
<dbReference type="EMBL" id="JBHSQH010000001">
    <property type="protein sequence ID" value="MFC5970910.1"/>
    <property type="molecule type" value="Genomic_DNA"/>
</dbReference>
<accession>A0ABD5RKB1</accession>
<evidence type="ECO:0000313" key="4">
    <source>
        <dbReference type="Proteomes" id="UP001596099"/>
    </source>
</evidence>
<feature type="region of interest" description="Disordered" evidence="2">
    <location>
        <begin position="68"/>
        <end position="92"/>
    </location>
</feature>
<feature type="compositionally biased region" description="Low complexity" evidence="2">
    <location>
        <begin position="141"/>
        <end position="155"/>
    </location>
</feature>
<dbReference type="InterPro" id="IPR007157">
    <property type="entry name" value="PspA_VIPP1"/>
</dbReference>
<evidence type="ECO:0000313" key="3">
    <source>
        <dbReference type="EMBL" id="MFC5970910.1"/>
    </source>
</evidence>
<name>A0ABD5RKB1_9EURY</name>
<feature type="compositionally biased region" description="Acidic residues" evidence="2">
    <location>
        <begin position="229"/>
        <end position="275"/>
    </location>
</feature>
<dbReference type="Gene3D" id="1.10.287.1490">
    <property type="match status" value="1"/>
</dbReference>
<dbReference type="PANTHER" id="PTHR31088:SF6">
    <property type="entry name" value="PHAGE SHOCK PROTEIN A"/>
    <property type="match status" value="1"/>
</dbReference>
<feature type="region of interest" description="Disordered" evidence="2">
    <location>
        <begin position="140"/>
        <end position="275"/>
    </location>
</feature>
<sequence length="275" mass="30858">MGLFDRTTEALEREVNRLLDDVEDPQESLDYTYERLRDELARVDEALVDLVTQRKRLEGERDRLEDRIADHNDRAREAVEEGDDARARDHLEDKRSDMGRLDDVDARIADLHDAESDLKSRRNELKERIERFRTERAELNARQSAASAEASVADALGQEGDGTADRRVADATDHVEESEARAAALEELRSEGFFDEEERQRLDAEQARVDAEVESELETLRSQVRGEDDVPDATADDADDADDADGPDDDADDAADPTDADDASTVPDDADDDES</sequence>
<organism evidence="3 4">
    <name type="scientific">Halomarina salina</name>
    <dbReference type="NCBI Taxonomy" id="1872699"/>
    <lineage>
        <taxon>Archaea</taxon>
        <taxon>Methanobacteriati</taxon>
        <taxon>Methanobacteriota</taxon>
        <taxon>Stenosarchaea group</taxon>
        <taxon>Halobacteria</taxon>
        <taxon>Halobacteriales</taxon>
        <taxon>Natronomonadaceae</taxon>
        <taxon>Halomarina</taxon>
    </lineage>
</organism>
<dbReference type="Pfam" id="PF04012">
    <property type="entry name" value="PspA_IM30"/>
    <property type="match status" value="1"/>
</dbReference>
<dbReference type="AlphaFoldDB" id="A0ABD5RKB1"/>
<keyword evidence="4" id="KW-1185">Reference proteome</keyword>
<dbReference type="RefSeq" id="WP_247413826.1">
    <property type="nucleotide sequence ID" value="NZ_JALLGW010000001.1"/>
</dbReference>
<protein>
    <submittedName>
        <fullName evidence="3">PspA/IM30 family protein</fullName>
    </submittedName>
</protein>
<comment type="caution">
    <text evidence="3">The sequence shown here is derived from an EMBL/GenBank/DDBJ whole genome shotgun (WGS) entry which is preliminary data.</text>
</comment>
<dbReference type="PANTHER" id="PTHR31088">
    <property type="entry name" value="MEMBRANE-ASSOCIATED PROTEIN VIPP1, CHLOROPLASTIC"/>
    <property type="match status" value="1"/>
</dbReference>
<proteinExistence type="inferred from homology"/>
<reference evidence="3 4" key="1">
    <citation type="journal article" date="2019" name="Int. J. Syst. Evol. Microbiol.">
        <title>The Global Catalogue of Microorganisms (GCM) 10K type strain sequencing project: providing services to taxonomists for standard genome sequencing and annotation.</title>
        <authorList>
            <consortium name="The Broad Institute Genomics Platform"/>
            <consortium name="The Broad Institute Genome Sequencing Center for Infectious Disease"/>
            <person name="Wu L."/>
            <person name="Ma J."/>
        </authorList>
    </citation>
    <scope>NUCLEOTIDE SEQUENCE [LARGE SCALE GENOMIC DNA]</scope>
    <source>
        <strain evidence="3 4">CGMCC 1.12543</strain>
    </source>
</reference>
<comment type="similarity">
    <text evidence="1">Belongs to the PspA/Vipp/IM30 family.</text>
</comment>
<evidence type="ECO:0000256" key="2">
    <source>
        <dbReference type="SAM" id="MobiDB-lite"/>
    </source>
</evidence>
<gene>
    <name evidence="3" type="ORF">ACFPYI_06150</name>
</gene>